<organism evidence="3">
    <name type="scientific">marine sediment metagenome</name>
    <dbReference type="NCBI Taxonomy" id="412755"/>
    <lineage>
        <taxon>unclassified sequences</taxon>
        <taxon>metagenomes</taxon>
        <taxon>ecological metagenomes</taxon>
    </lineage>
</organism>
<dbReference type="EMBL" id="BARU01045420">
    <property type="protein sequence ID" value="GAH93132.1"/>
    <property type="molecule type" value="Genomic_DNA"/>
</dbReference>
<protein>
    <submittedName>
        <fullName evidence="3">Uncharacterized protein</fullName>
    </submittedName>
</protein>
<feature type="compositionally biased region" description="Basic and acidic residues" evidence="1">
    <location>
        <begin position="49"/>
        <end position="58"/>
    </location>
</feature>
<feature type="transmembrane region" description="Helical" evidence="2">
    <location>
        <begin position="9"/>
        <end position="27"/>
    </location>
</feature>
<comment type="caution">
    <text evidence="3">The sequence shown here is derived from an EMBL/GenBank/DDBJ whole genome shotgun (WGS) entry which is preliminary data.</text>
</comment>
<gene>
    <name evidence="3" type="ORF">S03H2_68922</name>
</gene>
<evidence type="ECO:0000256" key="1">
    <source>
        <dbReference type="SAM" id="MobiDB-lite"/>
    </source>
</evidence>
<evidence type="ECO:0000313" key="3">
    <source>
        <dbReference type="EMBL" id="GAH93132.1"/>
    </source>
</evidence>
<accession>X1JGK9</accession>
<evidence type="ECO:0000256" key="2">
    <source>
        <dbReference type="SAM" id="Phobius"/>
    </source>
</evidence>
<feature type="region of interest" description="Disordered" evidence="1">
    <location>
        <begin position="49"/>
        <end position="68"/>
    </location>
</feature>
<sequence length="75" mass="8794">MGRLRFKRVGISIIILFTLPFIFMVFYNNQIYSEEFKDLNKDHIKDYQDDGLGKDNEPKLSSNEPKGKPLIKIIC</sequence>
<keyword evidence="2" id="KW-0812">Transmembrane</keyword>
<name>X1JGK9_9ZZZZ</name>
<keyword evidence="2" id="KW-0472">Membrane</keyword>
<proteinExistence type="predicted"/>
<keyword evidence="2" id="KW-1133">Transmembrane helix</keyword>
<dbReference type="AlphaFoldDB" id="X1JGK9"/>
<reference evidence="3" key="1">
    <citation type="journal article" date="2014" name="Front. Microbiol.">
        <title>High frequency of phylogenetically diverse reductive dehalogenase-homologous genes in deep subseafloor sedimentary metagenomes.</title>
        <authorList>
            <person name="Kawai M."/>
            <person name="Futagami T."/>
            <person name="Toyoda A."/>
            <person name="Takaki Y."/>
            <person name="Nishi S."/>
            <person name="Hori S."/>
            <person name="Arai W."/>
            <person name="Tsubouchi T."/>
            <person name="Morono Y."/>
            <person name="Uchiyama I."/>
            <person name="Ito T."/>
            <person name="Fujiyama A."/>
            <person name="Inagaki F."/>
            <person name="Takami H."/>
        </authorList>
    </citation>
    <scope>NUCLEOTIDE SEQUENCE</scope>
    <source>
        <strain evidence="3">Expedition CK06-06</strain>
    </source>
</reference>